<evidence type="ECO:0000256" key="4">
    <source>
        <dbReference type="ARBA" id="ARBA00022692"/>
    </source>
</evidence>
<comment type="similarity">
    <text evidence="10">Belongs to the insect chemoreceptor superfamily. Heteromeric odorant receptor channel (TC 1.A.69) family.</text>
</comment>
<dbReference type="PANTHER" id="PTHR21137">
    <property type="entry name" value="ODORANT RECEPTOR"/>
    <property type="match status" value="1"/>
</dbReference>
<evidence type="ECO:0000256" key="10">
    <source>
        <dbReference type="RuleBase" id="RU351113"/>
    </source>
</evidence>
<feature type="transmembrane region" description="Helical" evidence="10">
    <location>
        <begin position="69"/>
        <end position="93"/>
    </location>
</feature>
<keyword evidence="4 10" id="KW-0812">Transmembrane</keyword>
<feature type="transmembrane region" description="Helical" evidence="10">
    <location>
        <begin position="189"/>
        <end position="215"/>
    </location>
</feature>
<evidence type="ECO:0000256" key="6">
    <source>
        <dbReference type="ARBA" id="ARBA00022989"/>
    </source>
</evidence>
<keyword evidence="11" id="KW-1185">Reference proteome</keyword>
<feature type="transmembrane region" description="Helical" evidence="10">
    <location>
        <begin position="268"/>
        <end position="288"/>
    </location>
</feature>
<reference evidence="12" key="1">
    <citation type="submission" date="2025-08" db="UniProtKB">
        <authorList>
            <consortium name="RefSeq"/>
        </authorList>
    </citation>
    <scope>IDENTIFICATION</scope>
    <source>
        <tissue evidence="12">Whole Larva</tissue>
    </source>
</reference>
<dbReference type="Pfam" id="PF02949">
    <property type="entry name" value="7tm_6"/>
    <property type="match status" value="1"/>
</dbReference>
<feature type="transmembrane region" description="Helical" evidence="10">
    <location>
        <begin position="294"/>
        <end position="314"/>
    </location>
</feature>
<dbReference type="PANTHER" id="PTHR21137:SF35">
    <property type="entry name" value="ODORANT RECEPTOR 19A-RELATED"/>
    <property type="match status" value="1"/>
</dbReference>
<evidence type="ECO:0000256" key="1">
    <source>
        <dbReference type="ARBA" id="ARBA00004651"/>
    </source>
</evidence>
<evidence type="ECO:0000313" key="12">
    <source>
        <dbReference type="RefSeq" id="XP_017774048.1"/>
    </source>
</evidence>
<organism evidence="11 12">
    <name type="scientific">Nicrophorus vespilloides</name>
    <name type="common">Boreal carrion beetle</name>
    <dbReference type="NCBI Taxonomy" id="110193"/>
    <lineage>
        <taxon>Eukaryota</taxon>
        <taxon>Metazoa</taxon>
        <taxon>Ecdysozoa</taxon>
        <taxon>Arthropoda</taxon>
        <taxon>Hexapoda</taxon>
        <taxon>Insecta</taxon>
        <taxon>Pterygota</taxon>
        <taxon>Neoptera</taxon>
        <taxon>Endopterygota</taxon>
        <taxon>Coleoptera</taxon>
        <taxon>Polyphaga</taxon>
        <taxon>Staphyliniformia</taxon>
        <taxon>Silphidae</taxon>
        <taxon>Nicrophorinae</taxon>
        <taxon>Nicrophorus</taxon>
    </lineage>
</organism>
<keyword evidence="8 10" id="KW-0675">Receptor</keyword>
<dbReference type="Proteomes" id="UP000695000">
    <property type="component" value="Unplaced"/>
</dbReference>
<protein>
    <recommendedName>
        <fullName evidence="10">Odorant receptor</fullName>
    </recommendedName>
</protein>
<sequence length="392" mass="45195">MDEEEKYEFLQFHKKLLTWLGLWPRENELEHPTILSKLRNFSFVILLIPSSIPLLMDCIMMVGDEDLTTIIQALIALVCVIGQHYMAICFLCNRKGIVKLVSRIKGFQKFSDLEGMIKTDKTAIFHAKILLFYSTAGVVMYVSMPLLSIQHCEDNKTRSMKEWGIPCGLVSRVRQPFRFDYSPVYELMYLHQIILVSLVTWVIIMLTMLQCGVLSHATHHLKKLRVLILELGTLDRSEMEKRALFCIRYHIEIIEFCDNFNAVFSSQMLMHISLTSFVISILGFQLLVVNAADFIRFTLHLMGWLFLLLLVCYYGQTLINESTGVGSDAYTTDWYRGSVKLQNDMRMIIMRSQKPVTLNALNLGHMSLATFLSVMSSAYSYFTLLINLKFAK</sequence>
<comment type="caution">
    <text evidence="10">Lacks conserved residue(s) required for the propagation of feature annotation.</text>
</comment>
<name>A0ABM1MHJ8_NICVS</name>
<evidence type="ECO:0000313" key="11">
    <source>
        <dbReference type="Proteomes" id="UP000695000"/>
    </source>
</evidence>
<feature type="transmembrane region" description="Helical" evidence="10">
    <location>
        <begin position="356"/>
        <end position="382"/>
    </location>
</feature>
<proteinExistence type="inferred from homology"/>
<evidence type="ECO:0000256" key="5">
    <source>
        <dbReference type="ARBA" id="ARBA00022725"/>
    </source>
</evidence>
<dbReference type="InterPro" id="IPR004117">
    <property type="entry name" value="7tm6_olfct_rcpt"/>
</dbReference>
<dbReference type="RefSeq" id="XP_017774048.1">
    <property type="nucleotide sequence ID" value="XM_017918559.1"/>
</dbReference>
<accession>A0ABM1MHJ8</accession>
<comment type="subcellular location">
    <subcellularLocation>
        <location evidence="1 10">Cell membrane</location>
        <topology evidence="1 10">Multi-pass membrane protein</topology>
    </subcellularLocation>
</comment>
<evidence type="ECO:0000256" key="3">
    <source>
        <dbReference type="ARBA" id="ARBA00022606"/>
    </source>
</evidence>
<evidence type="ECO:0000256" key="7">
    <source>
        <dbReference type="ARBA" id="ARBA00023136"/>
    </source>
</evidence>
<keyword evidence="2" id="KW-1003">Cell membrane</keyword>
<evidence type="ECO:0000256" key="9">
    <source>
        <dbReference type="ARBA" id="ARBA00023224"/>
    </source>
</evidence>
<evidence type="ECO:0000256" key="2">
    <source>
        <dbReference type="ARBA" id="ARBA00022475"/>
    </source>
</evidence>
<feature type="transmembrane region" description="Helical" evidence="10">
    <location>
        <begin position="41"/>
        <end position="63"/>
    </location>
</feature>
<keyword evidence="7 10" id="KW-0472">Membrane</keyword>
<keyword evidence="9 10" id="KW-0807">Transducer</keyword>
<keyword evidence="5 10" id="KW-0552">Olfaction</keyword>
<dbReference type="GeneID" id="108560847"/>
<keyword evidence="3 10" id="KW-0716">Sensory transduction</keyword>
<keyword evidence="6 10" id="KW-1133">Transmembrane helix</keyword>
<evidence type="ECO:0000256" key="8">
    <source>
        <dbReference type="ARBA" id="ARBA00023170"/>
    </source>
</evidence>
<gene>
    <name evidence="12" type="primary">LOC108560847</name>
</gene>